<feature type="domain" description="Helicase ATP-binding" evidence="3">
    <location>
        <begin position="261"/>
        <end position="429"/>
    </location>
</feature>
<keyword evidence="6" id="KW-1185">Reference proteome</keyword>
<dbReference type="InterPro" id="IPR049730">
    <property type="entry name" value="SNF2/RAD54-like_C"/>
</dbReference>
<dbReference type="HOGENOM" id="CLU_008466_2_0_10"/>
<dbReference type="EMBL" id="GL349576">
    <property type="protein sequence ID" value="EFI47457.1"/>
    <property type="molecule type" value="Genomic_DNA"/>
</dbReference>
<dbReference type="InterPro" id="IPR001650">
    <property type="entry name" value="Helicase_C-like"/>
</dbReference>
<dbReference type="PANTHER" id="PTHR45766">
    <property type="entry name" value="DNA ANNEALING HELICASE AND ENDONUCLEASE ZRANB3 FAMILY MEMBER"/>
    <property type="match status" value="1"/>
</dbReference>
<dbReference type="SUPFAM" id="SSF52540">
    <property type="entry name" value="P-loop containing nucleoside triphosphate hydrolases"/>
    <property type="match status" value="1"/>
</dbReference>
<dbReference type="Proteomes" id="UP000003805">
    <property type="component" value="Unassembled WGS sequence"/>
</dbReference>
<keyword evidence="2" id="KW-0175">Coiled coil</keyword>
<dbReference type="GO" id="GO:0006281">
    <property type="term" value="P:DNA repair"/>
    <property type="evidence" value="ECO:0007669"/>
    <property type="project" value="TreeGrafter"/>
</dbReference>
<keyword evidence="5" id="KW-0347">Helicase</keyword>
<dbReference type="CDD" id="cd10311">
    <property type="entry name" value="PLDc_N_DEXD_c"/>
    <property type="match status" value="1"/>
</dbReference>
<dbReference type="GO" id="GO:0016787">
    <property type="term" value="F:hydrolase activity"/>
    <property type="evidence" value="ECO:0007669"/>
    <property type="project" value="UniProtKB-KW"/>
</dbReference>
<sequence>MDLPKQFDNITQRVIDDLKTTLNQGSKVSMAAASFSIYAFEALQKELEKVDELRFIFTSPTFNKERAKKQKREFYIPKLNRERTLYGSDFEIKLRNNLTQRAIAKECADWIRQKVRFKTNVSNMMMPGFLNVQNDEGLNTYMPFNEFTTTELGCERGNNIFHLIQRMSSPMSDAYLKNFNDFWQDKENFADVTEAIIENIENVYRENAPDFIYFVTLYNIFNEFLEDISEDVLPNEATGFKSSQIWNKLYNFQKDAALAIINKLETYNGCVLADSVGLGKTFTVLSVIKYYENRNKSVLVLCPKKLYDNWNTYKSNYKNNPLEKDRLRYDVLFHTDLSREQCMSNGLDLTLLNWGNYDLIVIDESHNFRNGGKVTTDEDDENPRENRYLRLMNKVIRAGVRTKVLMLSATPVNNRFNDLKNQLQLAYEGNQNLINDKLDVDRPIEDIFRSAQAQYNQWARIDDPKERTTERLLEMLSFDFFQVLDAVTIARSRKHIEKYYDTADIGKFPTRLRPISKRPKLTDLDEAITYKEISGALDGLNLGVYAPSDYILPSKRDKYEIDRDVEGSYLGMSGREKGLKKLMAINLLKRLESSVNSFRLTVDRMKSQIDDTVKAIDRFMENRQNAILDVQTLESMLDGDDSENDFLVGGKKTKVALADMDCRSWRRDLKADQEILGLLLVMLKDITPKHDSKLQMLIENLREKFAHPINWENRKVLVFTAFSDTAEYLYNNLAPAIADKAHLHTGLVTGDGSKSTVKGIKADFNNVLTLFSPVSKEAEKLLPHIHEQIDVLIATDCISEGQNLQDCDYLINYDIHWNPVRIIQRFGRVDRIGSRNDVIQLVNYWPDIELDDYLRLKGRVEARMAGMDITGAGSGNVLLSNEEQADLDYRKQQLERLQEEVMDIEDMDTGINIMDLGLNEFRLDLLAYMKDNPDIEHTPYGMSAVVPASEVAKPGVVFVLKNRNNAVNINHQNLLHPFYMMYLSDEGETIINHLSPKRLLDIMRISCKGQTEPILELCHVFNKETKDGKQMQHYSELLQQAVATIVEKKEESDLESLFSFGATTALVGDIAGLGDFELICFLIIKEGGARG</sequence>
<dbReference type="PROSITE" id="PS51192">
    <property type="entry name" value="HELICASE_ATP_BIND_1"/>
    <property type="match status" value="1"/>
</dbReference>
<protein>
    <submittedName>
        <fullName evidence="5">Helicase domain/SNF2 family domain protein</fullName>
    </submittedName>
</protein>
<dbReference type="Gene3D" id="3.40.50.300">
    <property type="entry name" value="P-loop containing nucleotide triphosphate hydrolases"/>
    <property type="match status" value="1"/>
</dbReference>
<dbReference type="InterPro" id="IPR038718">
    <property type="entry name" value="SNF2-like_sf"/>
</dbReference>
<dbReference type="PROSITE" id="PS51194">
    <property type="entry name" value="HELICASE_CTER"/>
    <property type="match status" value="1"/>
</dbReference>
<keyword evidence="5" id="KW-0547">Nucleotide-binding</keyword>
<dbReference type="CDD" id="cd18793">
    <property type="entry name" value="SF2_C_SNF"/>
    <property type="match status" value="1"/>
</dbReference>
<evidence type="ECO:0000313" key="6">
    <source>
        <dbReference type="Proteomes" id="UP000003805"/>
    </source>
</evidence>
<dbReference type="SMART" id="SM00490">
    <property type="entry name" value="HELICc"/>
    <property type="match status" value="1"/>
</dbReference>
<dbReference type="Gene3D" id="3.40.50.10810">
    <property type="entry name" value="Tandem AAA-ATPase domain"/>
    <property type="match status" value="1"/>
</dbReference>
<keyword evidence="1" id="KW-0378">Hydrolase</keyword>
<evidence type="ECO:0000259" key="4">
    <source>
        <dbReference type="PROSITE" id="PS51194"/>
    </source>
</evidence>
<dbReference type="InterPro" id="IPR000330">
    <property type="entry name" value="SNF2_N"/>
</dbReference>
<evidence type="ECO:0000313" key="5">
    <source>
        <dbReference type="EMBL" id="EFI47457.1"/>
    </source>
</evidence>
<dbReference type="GO" id="GO:0004386">
    <property type="term" value="F:helicase activity"/>
    <property type="evidence" value="ECO:0007669"/>
    <property type="project" value="UniProtKB-KW"/>
</dbReference>
<accession>D7NG69</accession>
<dbReference type="RefSeq" id="WP_004378820.1">
    <property type="nucleotide sequence ID" value="NZ_GL349576.1"/>
</dbReference>
<dbReference type="Pfam" id="PF00176">
    <property type="entry name" value="SNF2-rel_dom"/>
    <property type="match status" value="1"/>
</dbReference>
<dbReference type="InterPro" id="IPR027417">
    <property type="entry name" value="P-loop_NTPase"/>
</dbReference>
<reference evidence="5 6" key="1">
    <citation type="submission" date="2010-02" db="EMBL/GenBank/DDBJ databases">
        <title>The Genome Sequence of Prevotella oris strain C735.</title>
        <authorList>
            <consortium name="The Broad Institute Genome Sequencing Platform"/>
            <person name="Ward D."/>
            <person name="Feldgarden M."/>
            <person name="Earl A."/>
            <person name="Young S.K."/>
            <person name="Zeng Q."/>
            <person name="Koehrsen M."/>
            <person name="Alvarado L."/>
            <person name="Berlin A."/>
            <person name="Bochicchio J."/>
            <person name="Borenstein D."/>
            <person name="Chapman S.B."/>
            <person name="Chen Z."/>
            <person name="Engels R."/>
            <person name="Freedman E."/>
            <person name="Gellesch M."/>
            <person name="Goldberg J."/>
            <person name="Griggs A."/>
            <person name="Gujja S."/>
            <person name="Heilman E."/>
            <person name="Heiman D."/>
            <person name="Hepburn T."/>
            <person name="Howarth C."/>
            <person name="Jen D."/>
            <person name="Larson L."/>
            <person name="Mehta T."/>
            <person name="Park D."/>
            <person name="Pearson M."/>
            <person name="Roberts A."/>
            <person name="Saif S."/>
            <person name="Shea T."/>
            <person name="Shenoy N."/>
            <person name="Sisk P."/>
            <person name="Stolte C."/>
            <person name="Sykes S."/>
            <person name="Thomson T."/>
            <person name="Walk T."/>
            <person name="White J."/>
            <person name="Yandava C."/>
            <person name="Sibley C.D."/>
            <person name="Field T.R."/>
            <person name="Grinwis M."/>
            <person name="Eshaghurshan C.S."/>
            <person name="Surette M.G."/>
            <person name="Haas B."/>
            <person name="Nusbaum C."/>
            <person name="Birren B."/>
        </authorList>
    </citation>
    <scope>NUCLEOTIDE SEQUENCE [LARGE SCALE GENOMIC DNA]</scope>
    <source>
        <strain evidence="5 6">C735</strain>
    </source>
</reference>
<dbReference type="GO" id="GO:0031297">
    <property type="term" value="P:replication fork processing"/>
    <property type="evidence" value="ECO:0007669"/>
    <property type="project" value="TreeGrafter"/>
</dbReference>
<keyword evidence="5" id="KW-0067">ATP-binding</keyword>
<dbReference type="GO" id="GO:0005524">
    <property type="term" value="F:ATP binding"/>
    <property type="evidence" value="ECO:0007669"/>
    <property type="project" value="InterPro"/>
</dbReference>
<dbReference type="AlphaFoldDB" id="D7NG69"/>
<dbReference type="Pfam" id="PF00271">
    <property type="entry name" value="Helicase_C"/>
    <property type="match status" value="1"/>
</dbReference>
<evidence type="ECO:0000256" key="1">
    <source>
        <dbReference type="ARBA" id="ARBA00022801"/>
    </source>
</evidence>
<feature type="domain" description="Helicase C-terminal" evidence="4">
    <location>
        <begin position="693"/>
        <end position="885"/>
    </location>
</feature>
<dbReference type="eggNOG" id="COG0553">
    <property type="taxonomic scope" value="Bacteria"/>
</dbReference>
<feature type="coiled-coil region" evidence="2">
    <location>
        <begin position="880"/>
        <end position="907"/>
    </location>
</feature>
<evidence type="ECO:0000259" key="3">
    <source>
        <dbReference type="PROSITE" id="PS51192"/>
    </source>
</evidence>
<evidence type="ECO:0000256" key="2">
    <source>
        <dbReference type="SAM" id="Coils"/>
    </source>
</evidence>
<name>D7NG69_9BACT</name>
<dbReference type="InterPro" id="IPR014001">
    <property type="entry name" value="Helicase_ATP-bd"/>
</dbReference>
<proteinExistence type="predicted"/>
<gene>
    <name evidence="5" type="ORF">HMPREF0665_02576</name>
</gene>
<dbReference type="SMART" id="SM00487">
    <property type="entry name" value="DEXDc"/>
    <property type="match status" value="1"/>
</dbReference>
<dbReference type="PANTHER" id="PTHR45766:SF6">
    <property type="entry name" value="SWI_SNF-RELATED MATRIX-ASSOCIATED ACTIN-DEPENDENT REGULATOR OF CHROMATIN SUBFAMILY A-LIKE PROTEIN 1"/>
    <property type="match status" value="1"/>
</dbReference>
<organism evidence="5 6">
    <name type="scientific">Segatella oris C735</name>
    <dbReference type="NCBI Taxonomy" id="563008"/>
    <lineage>
        <taxon>Bacteria</taxon>
        <taxon>Pseudomonadati</taxon>
        <taxon>Bacteroidota</taxon>
        <taxon>Bacteroidia</taxon>
        <taxon>Bacteroidales</taxon>
        <taxon>Prevotellaceae</taxon>
        <taxon>Segatella</taxon>
    </lineage>
</organism>